<reference evidence="1 2" key="2">
    <citation type="journal article" date="2018" name="Nature">
        <title>Mutant phenotypes for thousands of bacterial genes of unknown function.</title>
        <authorList>
            <person name="Price M.N."/>
            <person name="Wetmore K.M."/>
            <person name="Waters R.J."/>
            <person name="Callaghan M."/>
            <person name="Ray J."/>
            <person name="Liu H."/>
            <person name="Kuehl J.V."/>
            <person name="Melnyk R.A."/>
            <person name="Lamson J.S."/>
            <person name="Suh Y."/>
            <person name="Carlson H.K."/>
            <person name="Esquivel Z."/>
            <person name="Sadeeshkumar H."/>
            <person name="Chakraborty R."/>
            <person name="Zane G.M."/>
            <person name="Rubin B.E."/>
            <person name="Wall J.D."/>
            <person name="Visel A."/>
            <person name="Bristow J."/>
            <person name="Blow M.J."/>
            <person name="Arkin A.P."/>
            <person name="Deutschbauer A.M."/>
        </authorList>
    </citation>
    <scope>NUCLEOTIDE SEQUENCE [LARGE SCALE GENOMIC DNA]</scope>
    <source>
        <strain evidence="1 2">FW300-N2E3</strain>
    </source>
</reference>
<dbReference type="EMBL" id="CP012830">
    <property type="protein sequence ID" value="ALI02005.1"/>
    <property type="molecule type" value="Genomic_DNA"/>
</dbReference>
<protein>
    <submittedName>
        <fullName evidence="1">Uncharacterized protein</fullName>
    </submittedName>
</protein>
<name>A0A0N9VUJ7_PSEFL</name>
<dbReference type="Proteomes" id="UP000066487">
    <property type="component" value="Chromosome"/>
</dbReference>
<sequence length="66" mass="7151">MSSPLLVIGMDSNRSRFMARQRIESEINHATVTQIRDSLGAAIGIFGSALSGNIRTVAVGLYEELE</sequence>
<dbReference type="AlphaFoldDB" id="A0A0N9VUJ7"/>
<dbReference type="OrthoDB" id="9952325at2"/>
<gene>
    <name evidence="1" type="ORF">AO353_13250</name>
</gene>
<proteinExistence type="predicted"/>
<evidence type="ECO:0000313" key="2">
    <source>
        <dbReference type="Proteomes" id="UP000066487"/>
    </source>
</evidence>
<reference evidence="2" key="1">
    <citation type="submission" date="2015-09" db="EMBL/GenBank/DDBJ databases">
        <title>Whole genome sequence of Pseudomonas fluorescens FW300-N2E3.</title>
        <authorList>
            <person name="Ray J."/>
            <person name="Melnyk R."/>
            <person name="Deutschbauer A."/>
        </authorList>
    </citation>
    <scope>NUCLEOTIDE SEQUENCE [LARGE SCALE GENOMIC DNA]</scope>
    <source>
        <strain evidence="2">FW300-N2E3</strain>
    </source>
</reference>
<organism evidence="1 2">
    <name type="scientific">Pseudomonas fluorescens</name>
    <dbReference type="NCBI Taxonomy" id="294"/>
    <lineage>
        <taxon>Bacteria</taxon>
        <taxon>Pseudomonadati</taxon>
        <taxon>Pseudomonadota</taxon>
        <taxon>Gammaproteobacteria</taxon>
        <taxon>Pseudomonadales</taxon>
        <taxon>Pseudomonadaceae</taxon>
        <taxon>Pseudomonas</taxon>
    </lineage>
</organism>
<evidence type="ECO:0000313" key="1">
    <source>
        <dbReference type="EMBL" id="ALI02005.1"/>
    </source>
</evidence>
<accession>A0A0N9VUJ7</accession>